<dbReference type="EMBL" id="LAIR01000002">
    <property type="protein sequence ID" value="KNX36082.1"/>
    <property type="molecule type" value="Genomic_DNA"/>
</dbReference>
<feature type="transmembrane region" description="Helical" evidence="1">
    <location>
        <begin position="29"/>
        <end position="50"/>
    </location>
</feature>
<protein>
    <submittedName>
        <fullName evidence="2">Uncharacterized protein</fullName>
    </submittedName>
</protein>
<proteinExistence type="predicted"/>
<dbReference type="Proteomes" id="UP000037397">
    <property type="component" value="Unassembled WGS sequence"/>
</dbReference>
<dbReference type="STRING" id="1631356.VV01_01230"/>
<keyword evidence="3" id="KW-1185">Reference proteome</keyword>
<organism evidence="2 3">
    <name type="scientific">Luteipulveratus halotolerans</name>
    <dbReference type="NCBI Taxonomy" id="1631356"/>
    <lineage>
        <taxon>Bacteria</taxon>
        <taxon>Bacillati</taxon>
        <taxon>Actinomycetota</taxon>
        <taxon>Actinomycetes</taxon>
        <taxon>Micrococcales</taxon>
        <taxon>Dermacoccaceae</taxon>
        <taxon>Luteipulveratus</taxon>
    </lineage>
</organism>
<dbReference type="AlphaFoldDB" id="A0A0L6CE50"/>
<keyword evidence="1" id="KW-0812">Transmembrane</keyword>
<dbReference type="RefSeq" id="WP_050668291.1">
    <property type="nucleotide sequence ID" value="NZ_LAIR01000002.1"/>
</dbReference>
<feature type="transmembrane region" description="Helical" evidence="1">
    <location>
        <begin position="56"/>
        <end position="80"/>
    </location>
</feature>
<evidence type="ECO:0000313" key="3">
    <source>
        <dbReference type="Proteomes" id="UP000037397"/>
    </source>
</evidence>
<keyword evidence="1" id="KW-1133">Transmembrane helix</keyword>
<sequence>MKSLRFVFAPWLRWPVPYVSWLDGTILRYAIYVAVLTWGLICLGAGALLYSNVTAGAWSGIGWVVMACAFAAFTVMLRALQWLLGLAERHALG</sequence>
<keyword evidence="1" id="KW-0472">Membrane</keyword>
<accession>A0A0L6CE50</accession>
<reference evidence="3" key="1">
    <citation type="submission" date="2015-03" db="EMBL/GenBank/DDBJ databases">
        <title>Luteipulveratus halotolerans sp. nov., a novel actinobacterium (Dermacoccaceae) from Sarawak, Malaysia.</title>
        <authorList>
            <person name="Juboi H."/>
            <person name="Basik A."/>
            <person name="Shamsul S.S."/>
            <person name="Arnold P."/>
            <person name="Schmitt E.K."/>
            <person name="Sanglier J.-J."/>
            <person name="Yeo T."/>
        </authorList>
    </citation>
    <scope>NUCLEOTIDE SEQUENCE [LARGE SCALE GENOMIC DNA]</scope>
    <source>
        <strain evidence="3">C296001</strain>
    </source>
</reference>
<evidence type="ECO:0000256" key="1">
    <source>
        <dbReference type="SAM" id="Phobius"/>
    </source>
</evidence>
<comment type="caution">
    <text evidence="2">The sequence shown here is derived from an EMBL/GenBank/DDBJ whole genome shotgun (WGS) entry which is preliminary data.</text>
</comment>
<gene>
    <name evidence="2" type="ORF">VV01_01230</name>
</gene>
<name>A0A0L6CE50_9MICO</name>
<evidence type="ECO:0000313" key="2">
    <source>
        <dbReference type="EMBL" id="KNX36082.1"/>
    </source>
</evidence>